<name>R6J8W5_9FIRM</name>
<feature type="domain" description="Autotransporter" evidence="1">
    <location>
        <begin position="715"/>
        <end position="981"/>
    </location>
</feature>
<dbReference type="AlphaFoldDB" id="R6J8W5"/>
<dbReference type="InterPro" id="IPR006315">
    <property type="entry name" value="OM_autotransptr_brl_dom"/>
</dbReference>
<proteinExistence type="predicted"/>
<dbReference type="PRINTS" id="PR01484">
    <property type="entry name" value="PRTACTNFAMLY"/>
</dbReference>
<evidence type="ECO:0000259" key="1">
    <source>
        <dbReference type="PROSITE" id="PS51208"/>
    </source>
</evidence>
<dbReference type="eggNOG" id="COG3468">
    <property type="taxonomic scope" value="Bacteria"/>
</dbReference>
<dbReference type="STRING" id="1262914.BN533_01745"/>
<dbReference type="Gene3D" id="2.40.128.130">
    <property type="entry name" value="Autotransporter beta-domain"/>
    <property type="match status" value="1"/>
</dbReference>
<dbReference type="InterPro" id="IPR036709">
    <property type="entry name" value="Autotransporte_beta_dom_sf"/>
</dbReference>
<gene>
    <name evidence="2" type="ORF">BN533_01745</name>
</gene>
<dbReference type="PROSITE" id="PS51208">
    <property type="entry name" value="AUTOTRANSPORTER"/>
    <property type="match status" value="1"/>
</dbReference>
<dbReference type="GO" id="GO:0019867">
    <property type="term" value="C:outer membrane"/>
    <property type="evidence" value="ECO:0007669"/>
    <property type="project" value="InterPro"/>
</dbReference>
<dbReference type="InterPro" id="IPR003991">
    <property type="entry name" value="Pertactin_virulence_factor"/>
</dbReference>
<sequence length="981" mass="104411">MMMKKLISKGKLKSQILYALTAMPIAYSAMLGMSIVEAAPVHETETVHDTTKSYDDGSTIIVSNSYAVYADNGETTNITITSGELTVAGRHGLGAIRANGGTINFGGDTVTITNNIKEAWSDAVTVASNGTLNFNNKQTIIRGDNYNGLLVAENSTASSNALTIDLDRSQGTFSDDKLYGMIVSNGSNFEAAGAVNINLKGSENDWNINGINLWGNDAGGTVTFNDSLNITSIAHANADATNYGIGAWNNSTMNFNGAVNITVLGGSDNIGITCDGSTINAAGKTVLTVADSFANNKYLDNDKGYNMALFLYDNANATMGETVLQAFGGKTAHGLEAGDGSTAKFTDDLTVVADNENGNATGIHLYLDSVLEGQNVSIFTNGNSSGAFHVVDSSQGTVNGLLNIKALGDENGNGLSVGSGNGAATFVGQDAFIEVSGANSIAILASGDGNVTFNGSVATKAAIAAQAEGKNGVLNLNGDFDTTAQKDTLIKAFGGGQIHINNSGAGTVKIDGKIKASKDNKDNAIDLRMNNAASFWNMTAASNLTSLTMNNGAVVDMRADKNGYSKLEVQKLVGTGSIFKQDIDVRSMESDKIFVNDDFSGSHILDIYQKDNYVPAEDSNEGHGLLLASTNGDGVFTAKDREGTLFYTHYDLANKQSDTAGYTTDWYLDKISNLDPGDKPTTSVDTIIAANALNYHTWRTENDKLLQRMGELRHNGDEQTGAWFRTHGSKIGRSGKFGFENKYTAYELGYDELTKNTAEVKRYQGAALSYTDGSSGYSSGSGDNSNKAISFYTTEIGSKGHYLDVVFKISNMDNDFAVYDTNSNKITGDFNNTGVSLSAEYGRKNTLQNGWYIEPQAQFTLGYLGGDNYTTNNGIEVRQSGIQSAVGRLGFNIGKEVSSAGIVYAKANLLHEFGGGYDVSMHDSSGAVTVSDIFNDTWFEYGIGAALKTGRSSHLYFDVERSAGSDFKKDWQWNIGARWTF</sequence>
<dbReference type="SUPFAM" id="SSF103515">
    <property type="entry name" value="Autotransporter"/>
    <property type="match status" value="1"/>
</dbReference>
<dbReference type="SUPFAM" id="SSF51126">
    <property type="entry name" value="Pectin lyase-like"/>
    <property type="match status" value="1"/>
</dbReference>
<accession>R6J8W5</accession>
<dbReference type="InterPro" id="IPR012332">
    <property type="entry name" value="Autotransporter_pectin_lyase_C"/>
</dbReference>
<dbReference type="Pfam" id="PF03797">
    <property type="entry name" value="Autotransporter"/>
    <property type="match status" value="1"/>
</dbReference>
<organism evidence="2">
    <name type="scientific">Phascolarctobacterium faecium</name>
    <dbReference type="NCBI Taxonomy" id="33025"/>
    <lineage>
        <taxon>Bacteria</taxon>
        <taxon>Bacillati</taxon>
        <taxon>Bacillota</taxon>
        <taxon>Negativicutes</taxon>
        <taxon>Acidaminococcales</taxon>
        <taxon>Acidaminococcaceae</taxon>
        <taxon>Phascolarctobacterium</taxon>
    </lineage>
</organism>
<dbReference type="InterPro" id="IPR005546">
    <property type="entry name" value="Autotransporte_beta"/>
</dbReference>
<comment type="caution">
    <text evidence="2">The sequence shown here is derived from an EMBL/GenBank/DDBJ whole genome shotgun (WGS) entry which is preliminary data.</text>
</comment>
<dbReference type="SMART" id="SM00869">
    <property type="entry name" value="Autotransporter"/>
    <property type="match status" value="1"/>
</dbReference>
<dbReference type="NCBIfam" id="TIGR01414">
    <property type="entry name" value="autotrans_barl"/>
    <property type="match status" value="1"/>
</dbReference>
<dbReference type="InterPro" id="IPR011050">
    <property type="entry name" value="Pectin_lyase_fold/virulence"/>
</dbReference>
<dbReference type="EMBL" id="CBDS010000099">
    <property type="protein sequence ID" value="CDB46732.1"/>
    <property type="molecule type" value="Genomic_DNA"/>
</dbReference>
<evidence type="ECO:0000313" key="2">
    <source>
        <dbReference type="EMBL" id="CDB46732.1"/>
    </source>
</evidence>
<reference evidence="2" key="1">
    <citation type="submission" date="2012-11" db="EMBL/GenBank/DDBJ databases">
        <title>Dependencies among metagenomic species, viruses, plasmids and units of genetic variation.</title>
        <authorList>
            <person name="Nielsen H.B."/>
            <person name="Almeida M."/>
            <person name="Juncker A.S."/>
            <person name="Rasmussen S."/>
            <person name="Li J."/>
            <person name="Sunagawa S."/>
            <person name="Plichta D."/>
            <person name="Gautier L."/>
            <person name="Le Chatelier E."/>
            <person name="Peletier E."/>
            <person name="Bonde I."/>
            <person name="Nielsen T."/>
            <person name="Manichanh C."/>
            <person name="Arumugam M."/>
            <person name="Batto J."/>
            <person name="Santos M.B.Q.D."/>
            <person name="Blom N."/>
            <person name="Borruel N."/>
            <person name="Burgdorf K.S."/>
            <person name="Boumezbeur F."/>
            <person name="Casellas F."/>
            <person name="Dore J."/>
            <person name="Guarner F."/>
            <person name="Hansen T."/>
            <person name="Hildebrand F."/>
            <person name="Kaas R.S."/>
            <person name="Kennedy S."/>
            <person name="Kristiansen K."/>
            <person name="Kultima J.R."/>
            <person name="Leonard P."/>
            <person name="Levenez F."/>
            <person name="Lund O."/>
            <person name="Moumen B."/>
            <person name="Le Paslier D."/>
            <person name="Pons N."/>
            <person name="Pedersen O."/>
            <person name="Prifti E."/>
            <person name="Qin J."/>
            <person name="Raes J."/>
            <person name="Tap J."/>
            <person name="Tims S."/>
            <person name="Ussery D.W."/>
            <person name="Yamada T."/>
            <person name="MetaHit consortium"/>
            <person name="Renault P."/>
            <person name="Sicheritz-Ponten T."/>
            <person name="Bork P."/>
            <person name="Wang J."/>
            <person name="Brunak S."/>
            <person name="Ehrlich S.D."/>
        </authorList>
    </citation>
    <scope>NUCLEOTIDE SEQUENCE [LARGE SCALE GENOMIC DNA]</scope>
</reference>
<protein>
    <submittedName>
        <fullName evidence="2">Autotransporter</fullName>
    </submittedName>
</protein>
<dbReference type="Gene3D" id="2.160.20.20">
    <property type="match status" value="1"/>
</dbReference>
<dbReference type="HOGENOM" id="CLU_002318_1_0_9"/>